<dbReference type="PANTHER" id="PTHR24282">
    <property type="entry name" value="CYTOCHROME P450 FAMILY MEMBER"/>
    <property type="match status" value="1"/>
</dbReference>
<dbReference type="KEGG" id="soe:110788148"/>
<evidence type="ECO:0000256" key="4">
    <source>
        <dbReference type="ARBA" id="ARBA00022692"/>
    </source>
</evidence>
<feature type="binding site" description="axial binding residue" evidence="11">
    <location>
        <position position="470"/>
    </location>
    <ligand>
        <name>heme</name>
        <dbReference type="ChEBI" id="CHEBI:30413"/>
    </ligand>
    <ligandPart>
        <name>Fe</name>
        <dbReference type="ChEBI" id="CHEBI:18248"/>
    </ligandPart>
</feature>
<keyword evidence="10 13" id="KW-0472">Membrane</keyword>
<evidence type="ECO:0000256" key="7">
    <source>
        <dbReference type="ARBA" id="ARBA00023002"/>
    </source>
</evidence>
<dbReference type="PRINTS" id="PR00385">
    <property type="entry name" value="P450"/>
</dbReference>
<sequence length="522" mass="59548">METVTASSILISLVCVLVVTGLIKAVNWVWLRPKKLEKKFRQQGLNGTSYQFLFGDMKDYSSMRSRALESPMECFSNDYFPRVEPLRHKVVSKCGKDYFVWAGPIPMINISKPELIREALTKMQDFQKAKWNPIIDKLFPGLVCYEGEKWSRHRKIINPAFHVEKLKLMLPAFRDSCADMINKWELIVPKVGSSELDVWMDLKKLTADVISRAAFGSNYKEGQRIFELLTEQTDLALLMIESVYIPGMRYIPTARNRRFQDVEDQIHTALRAIINKRKNEIEAGGAVKPDLLGILMDSNSKEIQQAVGNNKNQQVGMNLDEVIDECKLFYFAGQETTSVLLVWTLVLLSKHQDWQSRAREEVLQTFGDNVPDFEGLSHLKTVTMILYEVLRLYPPAMQLTRSIHKGTNLGGLSLPSGAIVTFSVHSVHRDQELWGNDAHEFKPDRFSEGISKAAKGNNSFFPFGWGPRICIGEKFAMTEAKMALSMILQRFSLELSQSYVHAPMNVMFLQPQHGAQIILHRL</sequence>
<evidence type="ECO:0000256" key="12">
    <source>
        <dbReference type="RuleBase" id="RU000461"/>
    </source>
</evidence>
<evidence type="ECO:0000256" key="11">
    <source>
        <dbReference type="PIRSR" id="PIRSR602401-1"/>
    </source>
</evidence>
<keyword evidence="7 12" id="KW-0560">Oxidoreductase</keyword>
<dbReference type="GO" id="GO:0004497">
    <property type="term" value="F:monooxygenase activity"/>
    <property type="evidence" value="ECO:0000318"/>
    <property type="project" value="GO_Central"/>
</dbReference>
<dbReference type="InterPro" id="IPR050665">
    <property type="entry name" value="Cytochrome_P450_Monooxygen"/>
</dbReference>
<keyword evidence="5 11" id="KW-0479">Metal-binding</keyword>
<proteinExistence type="inferred from homology"/>
<dbReference type="InterPro" id="IPR001128">
    <property type="entry name" value="Cyt_P450"/>
</dbReference>
<evidence type="ECO:0000256" key="5">
    <source>
        <dbReference type="ARBA" id="ARBA00022723"/>
    </source>
</evidence>
<feature type="transmembrane region" description="Helical" evidence="13">
    <location>
        <begin position="6"/>
        <end position="31"/>
    </location>
</feature>
<evidence type="ECO:0000313" key="15">
    <source>
        <dbReference type="RefSeq" id="XP_021848480.2"/>
    </source>
</evidence>
<dbReference type="GO" id="GO:0020037">
    <property type="term" value="F:heme binding"/>
    <property type="evidence" value="ECO:0007669"/>
    <property type="project" value="InterPro"/>
</dbReference>
<comment type="subcellular location">
    <subcellularLocation>
        <location evidence="1">Membrane</location>
    </subcellularLocation>
</comment>
<keyword evidence="4 13" id="KW-0812">Transmembrane</keyword>
<evidence type="ECO:0000313" key="14">
    <source>
        <dbReference type="Proteomes" id="UP000813463"/>
    </source>
</evidence>
<evidence type="ECO:0000256" key="2">
    <source>
        <dbReference type="ARBA" id="ARBA00010617"/>
    </source>
</evidence>
<organism evidence="14 15">
    <name type="scientific">Spinacia oleracea</name>
    <name type="common">Spinach</name>
    <dbReference type="NCBI Taxonomy" id="3562"/>
    <lineage>
        <taxon>Eukaryota</taxon>
        <taxon>Viridiplantae</taxon>
        <taxon>Streptophyta</taxon>
        <taxon>Embryophyta</taxon>
        <taxon>Tracheophyta</taxon>
        <taxon>Spermatophyta</taxon>
        <taxon>Magnoliopsida</taxon>
        <taxon>eudicotyledons</taxon>
        <taxon>Gunneridae</taxon>
        <taxon>Pentapetalae</taxon>
        <taxon>Caryophyllales</taxon>
        <taxon>Chenopodiaceae</taxon>
        <taxon>Chenopodioideae</taxon>
        <taxon>Anserineae</taxon>
        <taxon>Spinacia</taxon>
    </lineage>
</organism>
<dbReference type="AlphaFoldDB" id="A0A9R0IH15"/>
<dbReference type="Pfam" id="PF00067">
    <property type="entry name" value="p450"/>
    <property type="match status" value="1"/>
</dbReference>
<evidence type="ECO:0000256" key="10">
    <source>
        <dbReference type="ARBA" id="ARBA00023136"/>
    </source>
</evidence>
<dbReference type="SUPFAM" id="SSF48264">
    <property type="entry name" value="Cytochrome P450"/>
    <property type="match status" value="1"/>
</dbReference>
<name>A0A9R0IH15_SPIOL</name>
<keyword evidence="6 13" id="KW-1133">Transmembrane helix</keyword>
<evidence type="ECO:0000256" key="3">
    <source>
        <dbReference type="ARBA" id="ARBA00022617"/>
    </source>
</evidence>
<dbReference type="Gene3D" id="1.10.630.10">
    <property type="entry name" value="Cytochrome P450"/>
    <property type="match status" value="1"/>
</dbReference>
<dbReference type="PRINTS" id="PR00463">
    <property type="entry name" value="EP450I"/>
</dbReference>
<reference evidence="15" key="2">
    <citation type="submission" date="2025-08" db="UniProtKB">
        <authorList>
            <consortium name="RefSeq"/>
        </authorList>
    </citation>
    <scope>IDENTIFICATION</scope>
    <source>
        <tissue evidence="15">Leaf</tissue>
    </source>
</reference>
<keyword evidence="14" id="KW-1185">Reference proteome</keyword>
<evidence type="ECO:0000256" key="6">
    <source>
        <dbReference type="ARBA" id="ARBA00022989"/>
    </source>
</evidence>
<dbReference type="GeneID" id="110788148"/>
<evidence type="ECO:0000256" key="1">
    <source>
        <dbReference type="ARBA" id="ARBA00004370"/>
    </source>
</evidence>
<dbReference type="GO" id="GO:0005506">
    <property type="term" value="F:iron ion binding"/>
    <property type="evidence" value="ECO:0007669"/>
    <property type="project" value="InterPro"/>
</dbReference>
<comment type="similarity">
    <text evidence="2 12">Belongs to the cytochrome P450 family.</text>
</comment>
<dbReference type="Proteomes" id="UP000813463">
    <property type="component" value="Chromosome 5"/>
</dbReference>
<protein>
    <submittedName>
        <fullName evidence="15">Cytochrome P450 CYP72A219</fullName>
    </submittedName>
</protein>
<reference evidence="14" key="1">
    <citation type="journal article" date="2021" name="Nat. Commun.">
        <title>Genomic analyses provide insights into spinach domestication and the genetic basis of agronomic traits.</title>
        <authorList>
            <person name="Cai X."/>
            <person name="Sun X."/>
            <person name="Xu C."/>
            <person name="Sun H."/>
            <person name="Wang X."/>
            <person name="Ge C."/>
            <person name="Zhang Z."/>
            <person name="Wang Q."/>
            <person name="Fei Z."/>
            <person name="Jiao C."/>
            <person name="Wang Q."/>
        </authorList>
    </citation>
    <scope>NUCLEOTIDE SEQUENCE [LARGE SCALE GENOMIC DNA]</scope>
    <source>
        <strain evidence="14">cv. Varoflay</strain>
    </source>
</reference>
<dbReference type="PANTHER" id="PTHR24282:SF255">
    <property type="entry name" value="CYTOCHROME P450 72A11-RELATED"/>
    <property type="match status" value="1"/>
</dbReference>
<dbReference type="InterPro" id="IPR017972">
    <property type="entry name" value="Cyt_P450_CS"/>
</dbReference>
<keyword evidence="3 11" id="KW-0349">Heme</keyword>
<accession>A0A9R0IH15</accession>
<evidence type="ECO:0000256" key="8">
    <source>
        <dbReference type="ARBA" id="ARBA00023004"/>
    </source>
</evidence>
<dbReference type="InterPro" id="IPR036396">
    <property type="entry name" value="Cyt_P450_sf"/>
</dbReference>
<dbReference type="RefSeq" id="XP_021848480.2">
    <property type="nucleotide sequence ID" value="XM_021992788.2"/>
</dbReference>
<dbReference type="GO" id="GO:0016020">
    <property type="term" value="C:membrane"/>
    <property type="evidence" value="ECO:0007669"/>
    <property type="project" value="UniProtKB-SubCell"/>
</dbReference>
<evidence type="ECO:0000256" key="13">
    <source>
        <dbReference type="SAM" id="Phobius"/>
    </source>
</evidence>
<keyword evidence="9 12" id="KW-0503">Monooxygenase</keyword>
<evidence type="ECO:0000256" key="9">
    <source>
        <dbReference type="ARBA" id="ARBA00023033"/>
    </source>
</evidence>
<comment type="cofactor">
    <cofactor evidence="11">
        <name>heme</name>
        <dbReference type="ChEBI" id="CHEBI:30413"/>
    </cofactor>
</comment>
<keyword evidence="8 11" id="KW-0408">Iron</keyword>
<dbReference type="GO" id="GO:0016705">
    <property type="term" value="F:oxidoreductase activity, acting on paired donors, with incorporation or reduction of molecular oxygen"/>
    <property type="evidence" value="ECO:0007669"/>
    <property type="project" value="InterPro"/>
</dbReference>
<gene>
    <name evidence="15" type="primary">LOC110788148</name>
</gene>
<dbReference type="PROSITE" id="PS00086">
    <property type="entry name" value="CYTOCHROME_P450"/>
    <property type="match status" value="1"/>
</dbReference>
<dbReference type="InterPro" id="IPR002401">
    <property type="entry name" value="Cyt_P450_E_grp-I"/>
</dbReference>